<dbReference type="InterPro" id="IPR003812">
    <property type="entry name" value="Fido"/>
</dbReference>
<accession>V5SA11</accession>
<dbReference type="InterPro" id="IPR036597">
    <property type="entry name" value="Fido-like_dom_sf"/>
</dbReference>
<keyword evidence="7" id="KW-1185">Reference proteome</keyword>
<organism evidence="6 7">
    <name type="scientific">Hyphomicrobium nitrativorans NL23</name>
    <dbReference type="NCBI Taxonomy" id="1029756"/>
    <lineage>
        <taxon>Bacteria</taxon>
        <taxon>Pseudomonadati</taxon>
        <taxon>Pseudomonadota</taxon>
        <taxon>Alphaproteobacteria</taxon>
        <taxon>Hyphomicrobiales</taxon>
        <taxon>Hyphomicrobiaceae</taxon>
        <taxon>Hyphomicrobium</taxon>
    </lineage>
</organism>
<dbReference type="GO" id="GO:0005524">
    <property type="term" value="F:ATP binding"/>
    <property type="evidence" value="ECO:0007669"/>
    <property type="project" value="UniProtKB-KW"/>
</dbReference>
<dbReference type="SUPFAM" id="SSF140931">
    <property type="entry name" value="Fic-like"/>
    <property type="match status" value="1"/>
</dbReference>
<feature type="binding site" evidence="1">
    <location>
        <position position="210"/>
    </location>
    <ligand>
        <name>ATP</name>
        <dbReference type="ChEBI" id="CHEBI:30616"/>
    </ligand>
</feature>
<feature type="binding site" evidence="3">
    <location>
        <begin position="214"/>
        <end position="221"/>
    </location>
    <ligand>
        <name>ATP</name>
        <dbReference type="ChEBI" id="CHEBI:30616"/>
    </ligand>
</feature>
<dbReference type="Pfam" id="PF02661">
    <property type="entry name" value="Fic"/>
    <property type="match status" value="1"/>
</dbReference>
<dbReference type="InterPro" id="IPR026287">
    <property type="entry name" value="SoFic-like"/>
</dbReference>
<feature type="binding site" evidence="3">
    <location>
        <begin position="252"/>
        <end position="253"/>
    </location>
    <ligand>
        <name>ATP</name>
        <dbReference type="ChEBI" id="CHEBI:30616"/>
    </ligand>
</feature>
<feature type="region of interest" description="Disordered" evidence="4">
    <location>
        <begin position="1"/>
        <end position="30"/>
    </location>
</feature>
<dbReference type="InterPro" id="IPR048770">
    <property type="entry name" value="SoFic-like_C"/>
</dbReference>
<dbReference type="InterPro" id="IPR040198">
    <property type="entry name" value="Fido_containing"/>
</dbReference>
<evidence type="ECO:0000256" key="1">
    <source>
        <dbReference type="PIRSR" id="PIRSR038925-1"/>
    </source>
</evidence>
<dbReference type="RefSeq" id="WP_023785852.1">
    <property type="nucleotide sequence ID" value="NC_022997.1"/>
</dbReference>
<dbReference type="HOGENOM" id="CLU_047250_1_1_5"/>
<reference evidence="6 7" key="1">
    <citation type="journal article" date="2014" name="Genome Announc.">
        <title>Complete Genome Sequence of Hyphomicrobium nitrativorans Strain NL23, a Denitrifying Bacterium Isolated from Biofilm of a Methanol-Fed Denitrification System Treating Seawater at the Montreal Biodome.</title>
        <authorList>
            <person name="Martineau C."/>
            <person name="Villeneuve C."/>
            <person name="Mauffrey F."/>
            <person name="Villemur R."/>
        </authorList>
    </citation>
    <scope>NUCLEOTIDE SEQUENCE [LARGE SCALE GENOMIC DNA]</scope>
    <source>
        <strain evidence="6">NL23</strain>
    </source>
</reference>
<feature type="domain" description="Fido" evidence="5">
    <location>
        <begin position="132"/>
        <end position="274"/>
    </location>
</feature>
<evidence type="ECO:0000256" key="3">
    <source>
        <dbReference type="PIRSR" id="PIRSR640198-2"/>
    </source>
</evidence>
<dbReference type="AlphaFoldDB" id="V5SA11"/>
<protein>
    <submittedName>
        <fullName evidence="6">Addiction module protein</fullName>
    </submittedName>
</protein>
<keyword evidence="1" id="KW-0067">ATP-binding</keyword>
<dbReference type="PANTHER" id="PTHR13504">
    <property type="entry name" value="FIDO DOMAIN-CONTAINING PROTEIN DDB_G0283145"/>
    <property type="match status" value="1"/>
</dbReference>
<dbReference type="Pfam" id="PF13784">
    <property type="entry name" value="Fic_N"/>
    <property type="match status" value="1"/>
</dbReference>
<evidence type="ECO:0000313" key="7">
    <source>
        <dbReference type="Proteomes" id="UP000018542"/>
    </source>
</evidence>
<dbReference type="EMBL" id="CP006912">
    <property type="protein sequence ID" value="AHB47468.1"/>
    <property type="molecule type" value="Genomic_DNA"/>
</dbReference>
<dbReference type="STRING" id="1029756.W911_02110"/>
<proteinExistence type="predicted"/>
<dbReference type="PANTHER" id="PTHR13504:SF35">
    <property type="entry name" value="PROTEIN ADENYLYLTRANSFERASE SOFIC"/>
    <property type="match status" value="1"/>
</dbReference>
<feature type="binding site" evidence="1">
    <location>
        <position position="252"/>
    </location>
    <ligand>
        <name>ATP</name>
        <dbReference type="ChEBI" id="CHEBI:30616"/>
    </ligand>
</feature>
<feature type="binding site" evidence="1">
    <location>
        <begin position="215"/>
        <end position="221"/>
    </location>
    <ligand>
        <name>ATP</name>
        <dbReference type="ChEBI" id="CHEBI:30616"/>
    </ligand>
</feature>
<name>V5SA11_9HYPH</name>
<dbReference type="PATRIC" id="fig|1029756.8.peg.449"/>
<evidence type="ECO:0000256" key="4">
    <source>
        <dbReference type="SAM" id="MobiDB-lite"/>
    </source>
</evidence>
<dbReference type="PIRSF" id="PIRSF038925">
    <property type="entry name" value="AMP-prot_trans"/>
    <property type="match status" value="1"/>
</dbReference>
<dbReference type="PROSITE" id="PS51459">
    <property type="entry name" value="FIDO"/>
    <property type="match status" value="1"/>
</dbReference>
<feature type="active site" evidence="2">
    <location>
        <position position="210"/>
    </location>
</feature>
<evidence type="ECO:0000313" key="6">
    <source>
        <dbReference type="EMBL" id="AHB47468.1"/>
    </source>
</evidence>
<dbReference type="InterPro" id="IPR025758">
    <property type="entry name" value="Fic/DOC_N"/>
</dbReference>
<dbReference type="Pfam" id="PF21248">
    <property type="entry name" value="SoFic-like_C"/>
    <property type="match status" value="1"/>
</dbReference>
<keyword evidence="1" id="KW-0547">Nucleotide-binding</keyword>
<dbReference type="Proteomes" id="UP000018542">
    <property type="component" value="Chromosome"/>
</dbReference>
<sequence>MEDLTRKNSGWPPLRTACDPSKPFNDLPPLPPAAELDSKAILKATMPARIAVAELRLAGRDIPDQSVLVNTIPLLEAKDSSEIENIVTTNDALFREASHSDDGNDPAAKEALRYRAAIYLGAQSLKSRPLGARTAIDLCSHIKGVDLDVRSTPGTTLRNSFSGEVIYTPPQGADRLRGLLSNWEQYANGPDDIDPLVRMAVLHYQFEAIHPFIDGNGRTGRILNILTLIQAGLLDIPTLYLSRHIVRTKGQYYALLQGVTQRGEWEPWVLYMLTAVETTATWTNAHIRAIRDLMTNTAAYVNANASSIYSWELIQTIFAQPYTRIGHLVDRGVAKRVAASRYLKQLAAIGVLDEEKVGRDKLFIHRKYMKLLGSDDHEFERYPGTTV</sequence>
<evidence type="ECO:0000256" key="2">
    <source>
        <dbReference type="PIRSR" id="PIRSR640198-1"/>
    </source>
</evidence>
<dbReference type="KEGG" id="hni:W911_02110"/>
<evidence type="ECO:0000259" key="5">
    <source>
        <dbReference type="PROSITE" id="PS51459"/>
    </source>
</evidence>
<dbReference type="Gene3D" id="1.10.3290.10">
    <property type="entry name" value="Fido-like domain"/>
    <property type="match status" value="1"/>
</dbReference>
<dbReference type="OrthoDB" id="9813719at2"/>
<gene>
    <name evidence="6" type="ORF">W911_02110</name>
</gene>
<feature type="binding site" evidence="1">
    <location>
        <position position="84"/>
    </location>
    <ligand>
        <name>ATP</name>
        <dbReference type="ChEBI" id="CHEBI:30616"/>
    </ligand>
</feature>